<gene>
    <name evidence="2" type="ordered locus">WS0781</name>
</gene>
<evidence type="ECO:0000313" key="2">
    <source>
        <dbReference type="EMBL" id="CAE09895.1"/>
    </source>
</evidence>
<dbReference type="Gene3D" id="1.10.340.30">
    <property type="entry name" value="Hypothetical protein, domain 2"/>
    <property type="match status" value="1"/>
</dbReference>
<dbReference type="GO" id="GO:0046872">
    <property type="term" value="F:metal ion binding"/>
    <property type="evidence" value="ECO:0007669"/>
    <property type="project" value="UniProtKB-KW"/>
</dbReference>
<dbReference type="Pfam" id="PF03352">
    <property type="entry name" value="Adenine_glyco"/>
    <property type="match status" value="1"/>
</dbReference>
<keyword evidence="3" id="KW-1185">Reference proteome</keyword>
<dbReference type="HOGENOM" id="CLU_083758_1_0_7"/>
<dbReference type="eggNOG" id="COG2818">
    <property type="taxonomic scope" value="Bacteria"/>
</dbReference>
<feature type="binding site" evidence="1">
    <location>
        <position position="176"/>
    </location>
    <ligand>
        <name>Zn(2+)</name>
        <dbReference type="ChEBI" id="CHEBI:29105"/>
    </ligand>
</feature>
<protein>
    <submittedName>
        <fullName evidence="2">DNA-3-METHYLADENINE GLYCOSYLASE I</fullName>
    </submittedName>
</protein>
<dbReference type="GO" id="GO:0008725">
    <property type="term" value="F:DNA-3-methyladenine glycosylase activity"/>
    <property type="evidence" value="ECO:0007669"/>
    <property type="project" value="InterPro"/>
</dbReference>
<evidence type="ECO:0000256" key="1">
    <source>
        <dbReference type="PIRSR" id="PIRSR605019-1"/>
    </source>
</evidence>
<keyword evidence="1" id="KW-0479">Metal-binding</keyword>
<dbReference type="KEGG" id="wsu:WS0781"/>
<dbReference type="GO" id="GO:0006284">
    <property type="term" value="P:base-excision repair"/>
    <property type="evidence" value="ECO:0007669"/>
    <property type="project" value="InterPro"/>
</dbReference>
<dbReference type="InterPro" id="IPR011257">
    <property type="entry name" value="DNA_glycosylase"/>
</dbReference>
<evidence type="ECO:0000313" key="3">
    <source>
        <dbReference type="Proteomes" id="UP000000422"/>
    </source>
</evidence>
<dbReference type="AlphaFoldDB" id="Q7M9P5"/>
<dbReference type="SUPFAM" id="SSF48150">
    <property type="entry name" value="DNA-glycosylase"/>
    <property type="match status" value="1"/>
</dbReference>
<sequence>MKRCGWVKLSDPLYVEYHDKEWGKPLHGERELFELLSLECQQAGLSWLTVLHKREAYRGAFGNFDISFCAALRDEEIEKILQEKNVIKNRAKLLAIRDNARAALEVIKEFGSLDFYFWNRVDHHPLLHSIPHYKEAPCHNELSDNLAKEMKKRGFKFIGSVTLYSFLQAAGIINDHEDDCDFKS</sequence>
<name>Q7M9P5_WOLSU</name>
<reference evidence="2 3" key="1">
    <citation type="journal article" date="2003" name="Proc. Natl. Acad. Sci. U.S.A.">
        <title>Complete genome sequence and analysis of Wolinella succinogenes.</title>
        <authorList>
            <person name="Baar C."/>
            <person name="Eppinger M."/>
            <person name="Raddatz G."/>
            <person name="Simon JM."/>
            <person name="Lanz C."/>
            <person name="Klimmek O."/>
            <person name="Nandakumar R."/>
            <person name="Gross R."/>
            <person name="Rosinus A."/>
            <person name="Keller H."/>
            <person name="Jagtap P."/>
            <person name="Linke B."/>
            <person name="Meyer F."/>
            <person name="Lederer H."/>
            <person name="Schuster S.C."/>
        </authorList>
    </citation>
    <scope>NUCLEOTIDE SEQUENCE [LARGE SCALE GENOMIC DNA]</scope>
    <source>
        <strain evidence="3">ATCC 29543 / DSM 1740 / CCUG 13145 / JCM 31913 / LMG 7466 / NCTC 11488 / FDC 602W</strain>
    </source>
</reference>
<dbReference type="Proteomes" id="UP000000422">
    <property type="component" value="Chromosome"/>
</dbReference>
<feature type="binding site" evidence="1">
    <location>
        <position position="180"/>
    </location>
    <ligand>
        <name>Zn(2+)</name>
        <dbReference type="ChEBI" id="CHEBI:29105"/>
    </ligand>
</feature>
<proteinExistence type="predicted"/>
<accession>Q7M9P5</accession>
<organism evidence="3">
    <name type="scientific">Wolinella succinogenes (strain ATCC 29543 / DSM 1740 / CCUG 13145 / JCM 31913 / LMG 7466 / NCTC 11488 / FDC 602W)</name>
    <name type="common">Vibrio succinogenes</name>
    <dbReference type="NCBI Taxonomy" id="273121"/>
    <lineage>
        <taxon>Bacteria</taxon>
        <taxon>Pseudomonadati</taxon>
        <taxon>Campylobacterota</taxon>
        <taxon>Epsilonproteobacteria</taxon>
        <taxon>Campylobacterales</taxon>
        <taxon>Helicobacteraceae</taxon>
        <taxon>Wolinella</taxon>
    </lineage>
</organism>
<feature type="binding site" evidence="1">
    <location>
        <position position="18"/>
    </location>
    <ligand>
        <name>Zn(2+)</name>
        <dbReference type="ChEBI" id="CHEBI:29105"/>
    </ligand>
</feature>
<keyword evidence="1" id="KW-0862">Zinc</keyword>
<dbReference type="InterPro" id="IPR052891">
    <property type="entry name" value="DNA-3mA_glycosylase"/>
</dbReference>
<feature type="binding site" evidence="1">
    <location>
        <position position="4"/>
    </location>
    <ligand>
        <name>Zn(2+)</name>
        <dbReference type="ChEBI" id="CHEBI:29105"/>
    </ligand>
</feature>
<dbReference type="EMBL" id="BX571659">
    <property type="protein sequence ID" value="CAE09895.1"/>
    <property type="molecule type" value="Genomic_DNA"/>
</dbReference>
<dbReference type="PANTHER" id="PTHR30037:SF4">
    <property type="entry name" value="DNA-3-METHYLADENINE GLYCOSYLASE I"/>
    <property type="match status" value="1"/>
</dbReference>
<dbReference type="RefSeq" id="WP_011138692.1">
    <property type="nucleotide sequence ID" value="NC_005090.1"/>
</dbReference>
<dbReference type="STRING" id="273121.WS0781"/>
<dbReference type="InterPro" id="IPR005019">
    <property type="entry name" value="Adenine_glyco"/>
</dbReference>
<dbReference type="PANTHER" id="PTHR30037">
    <property type="entry name" value="DNA-3-METHYLADENINE GLYCOSYLASE 1"/>
    <property type="match status" value="1"/>
</dbReference>